<proteinExistence type="predicted"/>
<keyword evidence="3" id="KW-1185">Reference proteome</keyword>
<evidence type="ECO:0000256" key="1">
    <source>
        <dbReference type="SAM" id="SignalP"/>
    </source>
</evidence>
<dbReference type="Proteomes" id="UP000749559">
    <property type="component" value="Unassembled WGS sequence"/>
</dbReference>
<dbReference type="EMBL" id="CAIIXF020000002">
    <property type="protein sequence ID" value="CAH1777050.1"/>
    <property type="molecule type" value="Genomic_DNA"/>
</dbReference>
<dbReference type="AlphaFoldDB" id="A0A8S4N816"/>
<evidence type="ECO:0000313" key="2">
    <source>
        <dbReference type="EMBL" id="CAH1777050.1"/>
    </source>
</evidence>
<accession>A0A8S4N816</accession>
<sequence length="144" mass="15652">MFENIVVVSMVTLHIGIVVLGKGPVPSHGTHNIVNSSGYLTTSLMSTPIPTINRHISTVIPLRHNNSAFVSSPVCSSFSKSIGAFSRVYEFANCFFSLLDFVDKVEMLDLVNMVELSSLCPKPLSLLLLISAAIRNAMIKSIPF</sequence>
<keyword evidence="1" id="KW-0732">Signal</keyword>
<comment type="caution">
    <text evidence="2">The sequence shown here is derived from an EMBL/GenBank/DDBJ whole genome shotgun (WGS) entry which is preliminary data.</text>
</comment>
<feature type="chain" id="PRO_5035723100" evidence="1">
    <location>
        <begin position="22"/>
        <end position="144"/>
    </location>
</feature>
<reference evidence="2" key="1">
    <citation type="submission" date="2022-03" db="EMBL/GenBank/DDBJ databases">
        <authorList>
            <person name="Martin C."/>
        </authorList>
    </citation>
    <scope>NUCLEOTIDE SEQUENCE</scope>
</reference>
<feature type="signal peptide" evidence="1">
    <location>
        <begin position="1"/>
        <end position="21"/>
    </location>
</feature>
<protein>
    <submittedName>
        <fullName evidence="2">Uncharacterized protein</fullName>
    </submittedName>
</protein>
<organism evidence="2 3">
    <name type="scientific">Owenia fusiformis</name>
    <name type="common">Polychaete worm</name>
    <dbReference type="NCBI Taxonomy" id="6347"/>
    <lineage>
        <taxon>Eukaryota</taxon>
        <taxon>Metazoa</taxon>
        <taxon>Spiralia</taxon>
        <taxon>Lophotrochozoa</taxon>
        <taxon>Annelida</taxon>
        <taxon>Polychaeta</taxon>
        <taxon>Sedentaria</taxon>
        <taxon>Canalipalpata</taxon>
        <taxon>Sabellida</taxon>
        <taxon>Oweniida</taxon>
        <taxon>Oweniidae</taxon>
        <taxon>Owenia</taxon>
    </lineage>
</organism>
<evidence type="ECO:0000313" key="3">
    <source>
        <dbReference type="Proteomes" id="UP000749559"/>
    </source>
</evidence>
<name>A0A8S4N816_OWEFU</name>
<gene>
    <name evidence="2" type="ORF">OFUS_LOCUS4161</name>
</gene>